<accession>A0A9X2C311</accession>
<comment type="caution">
    <text evidence="4">The sequence shown here is derived from an EMBL/GenBank/DDBJ whole genome shotgun (WGS) entry which is preliminary data.</text>
</comment>
<dbReference type="InterPro" id="IPR012336">
    <property type="entry name" value="Thioredoxin-like_fold"/>
</dbReference>
<dbReference type="InterPro" id="IPR051099">
    <property type="entry name" value="AGR/TXD"/>
</dbReference>
<dbReference type="SUPFAM" id="SSF52833">
    <property type="entry name" value="Thioredoxin-like"/>
    <property type="match status" value="1"/>
</dbReference>
<dbReference type="AlphaFoldDB" id="A0A9X2C311"/>
<dbReference type="PANTHER" id="PTHR15337:SF11">
    <property type="entry name" value="THIOREDOXIN DOMAIN-CONTAINING PROTEIN"/>
    <property type="match status" value="1"/>
</dbReference>
<dbReference type="PROSITE" id="PS51352">
    <property type="entry name" value="THIOREDOXIN_2"/>
    <property type="match status" value="1"/>
</dbReference>
<dbReference type="InterPro" id="IPR036249">
    <property type="entry name" value="Thioredoxin-like_sf"/>
</dbReference>
<dbReference type="RefSeq" id="WP_275683560.1">
    <property type="nucleotide sequence ID" value="NZ_JAJLJH010000005.1"/>
</dbReference>
<proteinExistence type="predicted"/>
<sequence length="528" mass="56245">MSHARPLKAAALAVALAATLAGFGPAAHALDGPPPGNVAWQDATSDADIDKAFAAAKAQNKPVLLYWGAVWCPPCNQLKATLFNRQDFAEESRSFIAVHLDGDAPGAQRLGTKFKVVGYPTLILFSPDRKELTRLPGEVDAAQVMQLLQLGLASGRPIAAVLADARAGRPLSGSEWRLLAFYAWDVDEGAQAVPAAERGPLLRKLAASCPSTESAACTRLALKSIGDSDEKNAPSPDAATRARVAQVLGDPALSRTYMDVLTNSAPAIVTALAPKPGAERQQLVASFDAALVRLQADATLSRGDRLDALFARVDLARLDQPKETLHPKLPPALVKEVRAAAATTDREATNAFERQAVIPTSAQLLEEAGLWNASATLLKSSLSKSHSPYYLMSELGSNARKQGHNAEALQWYQQAFEKSEGPATRLQWGNSYLGALVDLTPNDSKRIEATAQAVFNEAAAQPNAFDQRNGRSLQRLGAKLVKWNTGGKHQAVIDHLNTQLQGICAKLPAGDPQRETCDGVFKPASTKA</sequence>
<evidence type="ECO:0000256" key="2">
    <source>
        <dbReference type="SAM" id="SignalP"/>
    </source>
</evidence>
<gene>
    <name evidence="4" type="ORF">LPC04_17565</name>
</gene>
<organism evidence="4 5">
    <name type="scientific">Scleromatobacter humisilvae</name>
    <dbReference type="NCBI Taxonomy" id="2897159"/>
    <lineage>
        <taxon>Bacteria</taxon>
        <taxon>Pseudomonadati</taxon>
        <taxon>Pseudomonadota</taxon>
        <taxon>Betaproteobacteria</taxon>
        <taxon>Burkholderiales</taxon>
        <taxon>Sphaerotilaceae</taxon>
        <taxon>Scleromatobacter</taxon>
    </lineage>
</organism>
<reference evidence="4" key="1">
    <citation type="submission" date="2021-11" db="EMBL/GenBank/DDBJ databases">
        <title>BS-T2-15 a new species belonging to the Comamonadaceae family isolated from the soil of a French oak forest.</title>
        <authorList>
            <person name="Mieszkin S."/>
            <person name="Alain K."/>
        </authorList>
    </citation>
    <scope>NUCLEOTIDE SEQUENCE</scope>
    <source>
        <strain evidence="4">BS-T2-15</strain>
    </source>
</reference>
<dbReference type="EMBL" id="JAJLJH010000005">
    <property type="protein sequence ID" value="MCK9687514.1"/>
    <property type="molecule type" value="Genomic_DNA"/>
</dbReference>
<dbReference type="Proteomes" id="UP001139353">
    <property type="component" value="Unassembled WGS sequence"/>
</dbReference>
<feature type="domain" description="Thioredoxin" evidence="3">
    <location>
        <begin position="27"/>
        <end position="153"/>
    </location>
</feature>
<feature type="chain" id="PRO_5040913588" evidence="2">
    <location>
        <begin position="30"/>
        <end position="528"/>
    </location>
</feature>
<dbReference type="PANTHER" id="PTHR15337">
    <property type="entry name" value="ANTERIOR GRADIENT PROTEIN-RELATED"/>
    <property type="match status" value="1"/>
</dbReference>
<dbReference type="Gene3D" id="3.40.30.10">
    <property type="entry name" value="Glutaredoxin"/>
    <property type="match status" value="1"/>
</dbReference>
<evidence type="ECO:0000259" key="3">
    <source>
        <dbReference type="PROSITE" id="PS51352"/>
    </source>
</evidence>
<evidence type="ECO:0000313" key="5">
    <source>
        <dbReference type="Proteomes" id="UP001139353"/>
    </source>
</evidence>
<keyword evidence="1 2" id="KW-0732">Signal</keyword>
<name>A0A9X2C311_9BURK</name>
<protein>
    <submittedName>
        <fullName evidence="4">Thioredoxin fold domain-containing protein</fullName>
    </submittedName>
</protein>
<dbReference type="InterPro" id="IPR013766">
    <property type="entry name" value="Thioredoxin_domain"/>
</dbReference>
<evidence type="ECO:0000313" key="4">
    <source>
        <dbReference type="EMBL" id="MCK9687514.1"/>
    </source>
</evidence>
<keyword evidence="5" id="KW-1185">Reference proteome</keyword>
<feature type="signal peptide" evidence="2">
    <location>
        <begin position="1"/>
        <end position="29"/>
    </location>
</feature>
<dbReference type="Pfam" id="PF13098">
    <property type="entry name" value="Thioredoxin_2"/>
    <property type="match status" value="1"/>
</dbReference>
<evidence type="ECO:0000256" key="1">
    <source>
        <dbReference type="ARBA" id="ARBA00022729"/>
    </source>
</evidence>